<name>A0A5N7KP85_9PSED</name>
<sequence length="75" mass="8605">MEDQQLICRALYDLNLTQQSIISALEDMAALVEKMDYLPPEIVDSLRRHLDTVARNSDRSLDSMYLLPSIKALPR</sequence>
<dbReference type="Proteomes" id="UP000326112">
    <property type="component" value="Unassembled WGS sequence"/>
</dbReference>
<keyword evidence="2" id="KW-1185">Reference proteome</keyword>
<dbReference type="EMBL" id="VUAZ01000111">
    <property type="protein sequence ID" value="MPR03840.1"/>
    <property type="molecule type" value="Genomic_DNA"/>
</dbReference>
<evidence type="ECO:0000313" key="1">
    <source>
        <dbReference type="EMBL" id="MPR03840.1"/>
    </source>
</evidence>
<accession>A0A5N7KP85</accession>
<reference evidence="1 2" key="2">
    <citation type="journal article" date="2023" name="Plant Pathol.">
        <title>Dismantling and reorganizing Pseudomonas marginalis sensu#lato.</title>
        <authorList>
            <person name="Sawada H."/>
            <person name="Fujikawa T."/>
            <person name="Satou M."/>
        </authorList>
    </citation>
    <scope>NUCLEOTIDE SEQUENCE [LARGE SCALE GENOMIC DNA]</scope>
    <source>
        <strain evidence="1 2">MAFF 212408</strain>
    </source>
</reference>
<comment type="caution">
    <text evidence="1">The sequence shown here is derived from an EMBL/GenBank/DDBJ whole genome shotgun (WGS) entry which is preliminary data.</text>
</comment>
<proteinExistence type="predicted"/>
<reference evidence="1 2" key="1">
    <citation type="journal article" date="2020" name="Int. J. Syst. Evol. Microbiol.">
        <title>Pseudomonas kitaguniensis sp. nov., a pathogen causing bacterial rot of Welsh onion in Japan.</title>
        <authorList>
            <person name="Sawada H."/>
            <person name="Fujikawa T."/>
            <person name="Nishiwaki Y."/>
            <person name="Horita H."/>
        </authorList>
    </citation>
    <scope>NUCLEOTIDE SEQUENCE [LARGE SCALE GENOMIC DNA]</scope>
    <source>
        <strain evidence="1 2">MAFF 212408</strain>
    </source>
</reference>
<evidence type="ECO:0000313" key="2">
    <source>
        <dbReference type="Proteomes" id="UP000326112"/>
    </source>
</evidence>
<protein>
    <submittedName>
        <fullName evidence="1">Uncharacterized protein</fullName>
    </submittedName>
</protein>
<organism evidence="1 2">
    <name type="scientific">Pseudomonas kitaguniensis</name>
    <dbReference type="NCBI Taxonomy" id="2607908"/>
    <lineage>
        <taxon>Bacteria</taxon>
        <taxon>Pseudomonadati</taxon>
        <taxon>Pseudomonadota</taxon>
        <taxon>Gammaproteobacteria</taxon>
        <taxon>Pseudomonadales</taxon>
        <taxon>Pseudomonadaceae</taxon>
        <taxon>Pseudomonas</taxon>
    </lineage>
</organism>
<dbReference type="RefSeq" id="WP_152747259.1">
    <property type="nucleotide sequence ID" value="NZ_VUAZ01000111.1"/>
</dbReference>
<gene>
    <name evidence="1" type="ORF">F0169_18235</name>
</gene>